<dbReference type="AlphaFoldDB" id="A0A6P1VYI0"/>
<dbReference type="InterPro" id="IPR020449">
    <property type="entry name" value="Tscrpt_reg_AraC-type_HTH"/>
</dbReference>
<gene>
    <name evidence="6" type="ORF">GJR95_21215</name>
</gene>
<reference evidence="6 7" key="1">
    <citation type="submission" date="2019-11" db="EMBL/GenBank/DDBJ databases">
        <title>Spirosoma endbachense sp. nov., isolated from a natural salt meadow.</title>
        <authorList>
            <person name="Rojas J."/>
            <person name="Ambika Manirajan B."/>
            <person name="Ratering S."/>
            <person name="Suarez C."/>
            <person name="Geissler-Plaum R."/>
            <person name="Schnell S."/>
        </authorList>
    </citation>
    <scope>NUCLEOTIDE SEQUENCE [LARGE SCALE GENOMIC DNA]</scope>
    <source>
        <strain evidence="6 7">I-24</strain>
    </source>
</reference>
<protein>
    <submittedName>
        <fullName evidence="6">Helix-turn-helix domain-containing protein</fullName>
    </submittedName>
</protein>
<dbReference type="EMBL" id="CP045997">
    <property type="protein sequence ID" value="QHV97368.1"/>
    <property type="molecule type" value="Genomic_DNA"/>
</dbReference>
<dbReference type="SMART" id="SM00342">
    <property type="entry name" value="HTH_ARAC"/>
    <property type="match status" value="1"/>
</dbReference>
<dbReference type="InterPro" id="IPR054015">
    <property type="entry name" value="ExsA-like_N"/>
</dbReference>
<keyword evidence="7" id="KW-1185">Reference proteome</keyword>
<dbReference type="InterPro" id="IPR050204">
    <property type="entry name" value="AraC_XylS_family_regulators"/>
</dbReference>
<evidence type="ECO:0000313" key="6">
    <source>
        <dbReference type="EMBL" id="QHV97368.1"/>
    </source>
</evidence>
<dbReference type="InterPro" id="IPR009057">
    <property type="entry name" value="Homeodomain-like_sf"/>
</dbReference>
<dbReference type="Pfam" id="PF22200">
    <property type="entry name" value="ExsA_N"/>
    <property type="match status" value="1"/>
</dbReference>
<dbReference type="PANTHER" id="PTHR46796:SF6">
    <property type="entry name" value="ARAC SUBFAMILY"/>
    <property type="match status" value="1"/>
</dbReference>
<dbReference type="Gene3D" id="1.10.10.60">
    <property type="entry name" value="Homeodomain-like"/>
    <property type="match status" value="1"/>
</dbReference>
<feature type="chain" id="PRO_5026845218" evidence="4">
    <location>
        <begin position="18"/>
        <end position="314"/>
    </location>
</feature>
<evidence type="ECO:0000256" key="4">
    <source>
        <dbReference type="SAM" id="SignalP"/>
    </source>
</evidence>
<evidence type="ECO:0000256" key="3">
    <source>
        <dbReference type="ARBA" id="ARBA00023163"/>
    </source>
</evidence>
<evidence type="ECO:0000256" key="1">
    <source>
        <dbReference type="ARBA" id="ARBA00023015"/>
    </source>
</evidence>
<feature type="domain" description="HTH araC/xylS-type" evidence="5">
    <location>
        <begin position="212"/>
        <end position="310"/>
    </location>
</feature>
<sequence>MATWMCCLFSVAFRLKAKLLSCIAMINVYEFLRYQPELYKQFNCKDLMFVYYYCPQTIRKVDVFTHYNILSFVIEGRKLIHRPDNTYLLEEGHCYFFKTGAYNQELYLDEGWRSMNFYIPDSYLQQLVENYPQIYDQKSEPESLFDQVNELKINDLISQLAQRMLAYFTDGQAPTEAMLEQCFRELFLAIQAEPGNQSLVGYLGKLAKRTSPSLYMIMETNFMYNLSLHEFAQLAHQSLPTFKREFKRMFNIPPAQWLLQKRLSHAGILLRTTEKSISDIVRESGFESGSHFSRVFKNQFGESPLQYRKQLSFS</sequence>
<keyword evidence="2" id="KW-0238">DNA-binding</keyword>
<feature type="signal peptide" evidence="4">
    <location>
        <begin position="1"/>
        <end position="17"/>
    </location>
</feature>
<dbReference type="GO" id="GO:0043565">
    <property type="term" value="F:sequence-specific DNA binding"/>
    <property type="evidence" value="ECO:0007669"/>
    <property type="project" value="InterPro"/>
</dbReference>
<dbReference type="SUPFAM" id="SSF46689">
    <property type="entry name" value="Homeodomain-like"/>
    <property type="match status" value="2"/>
</dbReference>
<dbReference type="PANTHER" id="PTHR46796">
    <property type="entry name" value="HTH-TYPE TRANSCRIPTIONAL ACTIVATOR RHAS-RELATED"/>
    <property type="match status" value="1"/>
</dbReference>
<dbReference type="PRINTS" id="PR00032">
    <property type="entry name" value="HTHARAC"/>
</dbReference>
<dbReference type="KEGG" id="senf:GJR95_21215"/>
<name>A0A6P1VYI0_9BACT</name>
<dbReference type="Proteomes" id="UP000464577">
    <property type="component" value="Chromosome"/>
</dbReference>
<dbReference type="InterPro" id="IPR037923">
    <property type="entry name" value="HTH-like"/>
</dbReference>
<proteinExistence type="predicted"/>
<evidence type="ECO:0000313" key="7">
    <source>
        <dbReference type="Proteomes" id="UP000464577"/>
    </source>
</evidence>
<dbReference type="PROSITE" id="PS01124">
    <property type="entry name" value="HTH_ARAC_FAMILY_2"/>
    <property type="match status" value="1"/>
</dbReference>
<dbReference type="Pfam" id="PF12833">
    <property type="entry name" value="HTH_18"/>
    <property type="match status" value="1"/>
</dbReference>
<dbReference type="SUPFAM" id="SSF51215">
    <property type="entry name" value="Regulatory protein AraC"/>
    <property type="match status" value="1"/>
</dbReference>
<keyword evidence="1" id="KW-0805">Transcription regulation</keyword>
<evidence type="ECO:0000256" key="2">
    <source>
        <dbReference type="ARBA" id="ARBA00023125"/>
    </source>
</evidence>
<organism evidence="6 7">
    <name type="scientific">Spirosoma endbachense</name>
    <dbReference type="NCBI Taxonomy" id="2666025"/>
    <lineage>
        <taxon>Bacteria</taxon>
        <taxon>Pseudomonadati</taxon>
        <taxon>Bacteroidota</taxon>
        <taxon>Cytophagia</taxon>
        <taxon>Cytophagales</taxon>
        <taxon>Cytophagaceae</taxon>
        <taxon>Spirosoma</taxon>
    </lineage>
</organism>
<evidence type="ECO:0000259" key="5">
    <source>
        <dbReference type="PROSITE" id="PS01124"/>
    </source>
</evidence>
<keyword evidence="3" id="KW-0804">Transcription</keyword>
<keyword evidence="4" id="KW-0732">Signal</keyword>
<dbReference type="InterPro" id="IPR018060">
    <property type="entry name" value="HTH_AraC"/>
</dbReference>
<dbReference type="GO" id="GO:0003700">
    <property type="term" value="F:DNA-binding transcription factor activity"/>
    <property type="evidence" value="ECO:0007669"/>
    <property type="project" value="InterPro"/>
</dbReference>
<accession>A0A6P1VYI0</accession>